<accession>A0AA40K148</accession>
<keyword evidence="1" id="KW-0472">Membrane</keyword>
<feature type="transmembrane region" description="Helical" evidence="1">
    <location>
        <begin position="207"/>
        <end position="228"/>
    </location>
</feature>
<dbReference type="AlphaFoldDB" id="A0AA40K148"/>
<gene>
    <name evidence="2" type="ORF">B0T21DRAFT_390903</name>
</gene>
<name>A0AA40K148_9PEZI</name>
<protein>
    <submittedName>
        <fullName evidence="2">Uncharacterized protein</fullName>
    </submittedName>
</protein>
<dbReference type="Proteomes" id="UP001172159">
    <property type="component" value="Unassembled WGS sequence"/>
</dbReference>
<comment type="caution">
    <text evidence="2">The sequence shown here is derived from an EMBL/GenBank/DDBJ whole genome shotgun (WGS) entry which is preliminary data.</text>
</comment>
<evidence type="ECO:0000313" key="3">
    <source>
        <dbReference type="Proteomes" id="UP001172159"/>
    </source>
</evidence>
<keyword evidence="3" id="KW-1185">Reference proteome</keyword>
<sequence>MAWLSPTAITSAIPPRACNPQGRWARAVPIPLPLEHENVSQFDMMGLPAGGSHGAANMSQLQHPGLLSAACTPGRADDMWSKERVSISTLPYQMCQHPRAYILQKATAARPLSRPLSQPLLTGPVGRPVGEPVGEPVAFGQGTEQVLSEVWVPGFGFLRPSTTIARLVRGGQMSQSVSQLGPPSTAYNRYCKCRPASLARACANPAILTRGLLGLVVTLIPLGGWLATMSHDRTNTNMSSEVGGNRQTGYSTFLSTQVGSHGQHGSASPWRWVGGCRAGAGRHNDQAGGGTRHRASFD</sequence>
<reference evidence="2" key="1">
    <citation type="submission" date="2023-06" db="EMBL/GenBank/DDBJ databases">
        <title>Genome-scale phylogeny and comparative genomics of the fungal order Sordariales.</title>
        <authorList>
            <consortium name="Lawrence Berkeley National Laboratory"/>
            <person name="Hensen N."/>
            <person name="Bonometti L."/>
            <person name="Westerberg I."/>
            <person name="Brannstrom I.O."/>
            <person name="Guillou S."/>
            <person name="Cros-Aarteil S."/>
            <person name="Calhoun S."/>
            <person name="Haridas S."/>
            <person name="Kuo A."/>
            <person name="Mondo S."/>
            <person name="Pangilinan J."/>
            <person name="Riley R."/>
            <person name="Labutti K."/>
            <person name="Andreopoulos B."/>
            <person name="Lipzen A."/>
            <person name="Chen C."/>
            <person name="Yanf M."/>
            <person name="Daum C."/>
            <person name="Ng V."/>
            <person name="Clum A."/>
            <person name="Steindorff A."/>
            <person name="Ohm R."/>
            <person name="Martin F."/>
            <person name="Silar P."/>
            <person name="Natvig D."/>
            <person name="Lalanne C."/>
            <person name="Gautier V."/>
            <person name="Ament-Velasquez S.L."/>
            <person name="Kruys A."/>
            <person name="Hutchinson M.I."/>
            <person name="Powell A.J."/>
            <person name="Barry K."/>
            <person name="Miller A.N."/>
            <person name="Grigoriev I.V."/>
            <person name="Debuchy R."/>
            <person name="Gladieux P."/>
            <person name="Thoren M.H."/>
            <person name="Johannesson H."/>
        </authorList>
    </citation>
    <scope>NUCLEOTIDE SEQUENCE</scope>
    <source>
        <strain evidence="2">CBS 540.89</strain>
    </source>
</reference>
<evidence type="ECO:0000313" key="2">
    <source>
        <dbReference type="EMBL" id="KAK0742123.1"/>
    </source>
</evidence>
<organism evidence="2 3">
    <name type="scientific">Apiosordaria backusii</name>
    <dbReference type="NCBI Taxonomy" id="314023"/>
    <lineage>
        <taxon>Eukaryota</taxon>
        <taxon>Fungi</taxon>
        <taxon>Dikarya</taxon>
        <taxon>Ascomycota</taxon>
        <taxon>Pezizomycotina</taxon>
        <taxon>Sordariomycetes</taxon>
        <taxon>Sordariomycetidae</taxon>
        <taxon>Sordariales</taxon>
        <taxon>Lasiosphaeriaceae</taxon>
        <taxon>Apiosordaria</taxon>
    </lineage>
</organism>
<keyword evidence="1" id="KW-1133">Transmembrane helix</keyword>
<keyword evidence="1" id="KW-0812">Transmembrane</keyword>
<dbReference type="EMBL" id="JAUKTV010000003">
    <property type="protein sequence ID" value="KAK0742123.1"/>
    <property type="molecule type" value="Genomic_DNA"/>
</dbReference>
<evidence type="ECO:0000256" key="1">
    <source>
        <dbReference type="SAM" id="Phobius"/>
    </source>
</evidence>
<proteinExistence type="predicted"/>